<dbReference type="Pfam" id="PF05324">
    <property type="entry name" value="Sperm_Ag_HE2"/>
    <property type="match status" value="1"/>
</dbReference>
<evidence type="ECO:0000256" key="2">
    <source>
        <dbReference type="ARBA" id="ARBA00022525"/>
    </source>
</evidence>
<dbReference type="PANTHER" id="PTHR14081">
    <property type="entry name" value="SPERM-ASSOCIATED ANTIGEN 11A-RELATED-RELATED"/>
    <property type="match status" value="1"/>
</dbReference>
<dbReference type="GeneTree" id="ENSGT00940000161432"/>
<comment type="subcellular location">
    <subcellularLocation>
        <location evidence="1">Secreted</location>
    </subcellularLocation>
</comment>
<dbReference type="PANTHER" id="PTHR14081:SF1">
    <property type="entry name" value="SPERM-ASSOCIATED ANTIGEN 11A-RELATED"/>
    <property type="match status" value="1"/>
</dbReference>
<evidence type="ECO:0000256" key="5">
    <source>
        <dbReference type="SAM" id="MobiDB-lite"/>
    </source>
</evidence>
<reference evidence="7" key="2">
    <citation type="submission" date="2025-09" db="UniProtKB">
        <authorList>
            <consortium name="Ensembl"/>
        </authorList>
    </citation>
    <scope>IDENTIFICATION</scope>
</reference>
<feature type="region of interest" description="Disordered" evidence="5">
    <location>
        <begin position="35"/>
        <end position="69"/>
    </location>
</feature>
<sequence length="101" mass="11052">MRQRLLLSFASLLLVALPFPGSSQARYVNRSAMAAPRELKEGAPGQGKNGSQRDLLPPRTPPYQEDVPPGIRNTICLMQCCVSNTEEEEKEKPGKDGRSGI</sequence>
<evidence type="ECO:0000256" key="1">
    <source>
        <dbReference type="ARBA" id="ARBA00004613"/>
    </source>
</evidence>
<evidence type="ECO:0000256" key="6">
    <source>
        <dbReference type="SAM" id="SignalP"/>
    </source>
</evidence>
<dbReference type="GO" id="GO:0005576">
    <property type="term" value="C:extracellular region"/>
    <property type="evidence" value="ECO:0007669"/>
    <property type="project" value="UniProtKB-SubCell"/>
</dbReference>
<feature type="chain" id="PRO_5014414043" evidence="6">
    <location>
        <begin position="26"/>
        <end position="101"/>
    </location>
</feature>
<organism evidence="7 8">
    <name type="scientific">Aotus nancymaae</name>
    <name type="common">Ma's night monkey</name>
    <dbReference type="NCBI Taxonomy" id="37293"/>
    <lineage>
        <taxon>Eukaryota</taxon>
        <taxon>Metazoa</taxon>
        <taxon>Chordata</taxon>
        <taxon>Craniata</taxon>
        <taxon>Vertebrata</taxon>
        <taxon>Euteleostomi</taxon>
        <taxon>Mammalia</taxon>
        <taxon>Eutheria</taxon>
        <taxon>Euarchontoglires</taxon>
        <taxon>Primates</taxon>
        <taxon>Haplorrhini</taxon>
        <taxon>Platyrrhini</taxon>
        <taxon>Aotidae</taxon>
        <taxon>Aotus</taxon>
    </lineage>
</organism>
<name>A0A2K5D004_AOTNA</name>
<dbReference type="InterPro" id="IPR007988">
    <property type="entry name" value="Sperm_Ag_11A_B"/>
</dbReference>
<reference evidence="7" key="1">
    <citation type="submission" date="2025-08" db="UniProtKB">
        <authorList>
            <consortium name="Ensembl"/>
        </authorList>
    </citation>
    <scope>IDENTIFICATION</scope>
</reference>
<protein>
    <submittedName>
        <fullName evidence="7">Uncharacterized protein</fullName>
    </submittedName>
</protein>
<evidence type="ECO:0000313" key="8">
    <source>
        <dbReference type="Proteomes" id="UP000233020"/>
    </source>
</evidence>
<dbReference type="Proteomes" id="UP000233020">
    <property type="component" value="Unplaced"/>
</dbReference>
<keyword evidence="8" id="KW-1185">Reference proteome</keyword>
<dbReference type="AlphaFoldDB" id="A0A2K5D004"/>
<evidence type="ECO:0000256" key="4">
    <source>
        <dbReference type="ARBA" id="ARBA00045473"/>
    </source>
</evidence>
<dbReference type="GO" id="GO:0061844">
    <property type="term" value="P:antimicrobial humoral immune response mediated by antimicrobial peptide"/>
    <property type="evidence" value="ECO:0007669"/>
    <property type="project" value="TreeGrafter"/>
</dbReference>
<evidence type="ECO:0000313" key="7">
    <source>
        <dbReference type="Ensembl" id="ENSANAP00000014277.1"/>
    </source>
</evidence>
<comment type="function">
    <text evidence="4">Has antimicrobial activity against E.coli. Plays a role in the defense response in the male reproductive tract, contributing to sperm maturation, storage and protection.</text>
</comment>
<keyword evidence="2" id="KW-0964">Secreted</keyword>
<accession>A0A2K5D004</accession>
<keyword evidence="3 6" id="KW-0732">Signal</keyword>
<evidence type="ECO:0000256" key="3">
    <source>
        <dbReference type="ARBA" id="ARBA00022729"/>
    </source>
</evidence>
<proteinExistence type="predicted"/>
<dbReference type="Ensembl" id="ENSANAT00000032108.1">
    <property type="protein sequence ID" value="ENSANAP00000014277.1"/>
    <property type="gene ID" value="ENSANAG00000025039.1"/>
</dbReference>
<feature type="signal peptide" evidence="6">
    <location>
        <begin position="1"/>
        <end position="25"/>
    </location>
</feature>